<keyword evidence="6 9" id="KW-1133">Transmembrane helix</keyword>
<accession>A0ABV8WR41</accession>
<evidence type="ECO:0000313" key="12">
    <source>
        <dbReference type="Proteomes" id="UP001595778"/>
    </source>
</evidence>
<protein>
    <submittedName>
        <fullName evidence="11">Amino acid permease</fullName>
    </submittedName>
</protein>
<evidence type="ECO:0000259" key="10">
    <source>
        <dbReference type="Pfam" id="PF00324"/>
    </source>
</evidence>
<evidence type="ECO:0000256" key="7">
    <source>
        <dbReference type="ARBA" id="ARBA00023136"/>
    </source>
</evidence>
<dbReference type="PROSITE" id="PS00218">
    <property type="entry name" value="AMINO_ACID_PERMEASE_1"/>
    <property type="match status" value="1"/>
</dbReference>
<keyword evidence="2" id="KW-0813">Transport</keyword>
<comment type="caution">
    <text evidence="11">The sequence shown here is derived from an EMBL/GenBank/DDBJ whole genome shotgun (WGS) entry which is preliminary data.</text>
</comment>
<feature type="transmembrane region" description="Helical" evidence="9">
    <location>
        <begin position="219"/>
        <end position="239"/>
    </location>
</feature>
<comment type="subcellular location">
    <subcellularLocation>
        <location evidence="1">Cell membrane</location>
        <topology evidence="1">Multi-pass membrane protein</topology>
    </subcellularLocation>
</comment>
<feature type="transmembrane region" description="Helical" evidence="9">
    <location>
        <begin position="379"/>
        <end position="403"/>
    </location>
</feature>
<feature type="compositionally biased region" description="Polar residues" evidence="8">
    <location>
        <begin position="1"/>
        <end position="10"/>
    </location>
</feature>
<evidence type="ECO:0000313" key="11">
    <source>
        <dbReference type="EMBL" id="MFC4398341.1"/>
    </source>
</evidence>
<dbReference type="Gene3D" id="1.20.1740.10">
    <property type="entry name" value="Amino acid/polyamine transporter I"/>
    <property type="match status" value="1"/>
</dbReference>
<keyword evidence="3" id="KW-1003">Cell membrane</keyword>
<name>A0ABV8WR41_9MICC</name>
<dbReference type="EMBL" id="JBHSDQ010000015">
    <property type="protein sequence ID" value="MFC4398341.1"/>
    <property type="molecule type" value="Genomic_DNA"/>
</dbReference>
<feature type="domain" description="Amino acid permease/ SLC12A" evidence="10">
    <location>
        <begin position="36"/>
        <end position="472"/>
    </location>
</feature>
<dbReference type="PANTHER" id="PTHR43495:SF2">
    <property type="entry name" value="D-SERINE_D-ALANINE_GLYCINE TRANSPORTER"/>
    <property type="match status" value="1"/>
</dbReference>
<feature type="transmembrane region" description="Helical" evidence="9">
    <location>
        <begin position="144"/>
        <end position="162"/>
    </location>
</feature>
<feature type="region of interest" description="Disordered" evidence="8">
    <location>
        <begin position="1"/>
        <end position="25"/>
    </location>
</feature>
<dbReference type="PIRSF" id="PIRSF006060">
    <property type="entry name" value="AA_transporter"/>
    <property type="match status" value="1"/>
</dbReference>
<evidence type="ECO:0000256" key="3">
    <source>
        <dbReference type="ARBA" id="ARBA00022475"/>
    </source>
</evidence>
<dbReference type="RefSeq" id="WP_376979791.1">
    <property type="nucleotide sequence ID" value="NZ_JBHSDQ010000015.1"/>
</dbReference>
<organism evidence="11 12">
    <name type="scientific">Arthrobacter sedimenti</name>
    <dbReference type="NCBI Taxonomy" id="2694931"/>
    <lineage>
        <taxon>Bacteria</taxon>
        <taxon>Bacillati</taxon>
        <taxon>Actinomycetota</taxon>
        <taxon>Actinomycetes</taxon>
        <taxon>Micrococcales</taxon>
        <taxon>Micrococcaceae</taxon>
        <taxon>Arthrobacter</taxon>
    </lineage>
</organism>
<proteinExistence type="predicted"/>
<keyword evidence="7 9" id="KW-0472">Membrane</keyword>
<feature type="transmembrane region" description="Helical" evidence="9">
    <location>
        <begin position="109"/>
        <end position="132"/>
    </location>
</feature>
<keyword evidence="4 9" id="KW-0812">Transmembrane</keyword>
<dbReference type="InterPro" id="IPR004840">
    <property type="entry name" value="Amino_acid_permease_CS"/>
</dbReference>
<dbReference type="Pfam" id="PF00324">
    <property type="entry name" value="AA_permease"/>
    <property type="match status" value="1"/>
</dbReference>
<feature type="transmembrane region" description="Helical" evidence="9">
    <location>
        <begin position="260"/>
        <end position="279"/>
    </location>
</feature>
<feature type="transmembrane region" description="Helical" evidence="9">
    <location>
        <begin position="174"/>
        <end position="196"/>
    </location>
</feature>
<feature type="transmembrane region" description="Helical" evidence="9">
    <location>
        <begin position="448"/>
        <end position="468"/>
    </location>
</feature>
<feature type="transmembrane region" description="Helical" evidence="9">
    <location>
        <begin position="37"/>
        <end position="54"/>
    </location>
</feature>
<gene>
    <name evidence="11" type="ORF">ACFO0G_19790</name>
</gene>
<evidence type="ECO:0000256" key="1">
    <source>
        <dbReference type="ARBA" id="ARBA00004651"/>
    </source>
</evidence>
<keyword evidence="12" id="KW-1185">Reference proteome</keyword>
<keyword evidence="5" id="KW-0029">Amino-acid transport</keyword>
<evidence type="ECO:0000256" key="8">
    <source>
        <dbReference type="SAM" id="MobiDB-lite"/>
    </source>
</evidence>
<evidence type="ECO:0000256" key="4">
    <source>
        <dbReference type="ARBA" id="ARBA00022692"/>
    </source>
</evidence>
<sequence length="510" mass="54952">MAIHPPTSNGEPARNGARTAVRSEPPHLERQLTNRHIQLIAIGGAIGTGLFMGSGKTISAAGPSVIFVYMIIGFMLFFVMRAMGELLLSNLNYKSFSDFAADLLGPWAGFFTGWTYWFCWVITGIADVIAIAGYSKELWPALPLWIPGLATIGILLLLNLATVKAFGETEFWFALIKIVAIAALIIVGLFMIFTGFQSDTGTASFTNLWSHGGFFPNEFMGFVAGFQIAVFAFVGIELVGTTAAEAKNPEKTLPKAINAIPVRVLLFYVGALVILMAVTPWTQFAAGHSPFIGMFSLAGLGAAATVVNLVVLTSAMSSANSGIYSTSRMVFGLAQEGDAPGIFSRLSTRKVPSNALFLSCVLLLSGVVLMYAGQDVGKAFEMVTTVSAVCFIFVWSIILASYISFRRRRPQLHAASNFKMPGGIPAVWVVYAFFAFVLWALTTQPDTLIALLVTPTWFAVLGVAWAVLRRRPAHLARFEVFRAELRNDAAVAAGRSAAGVSAEEVEQARK</sequence>
<feature type="transmembrane region" description="Helical" evidence="9">
    <location>
        <begin position="424"/>
        <end position="442"/>
    </location>
</feature>
<dbReference type="Proteomes" id="UP001595778">
    <property type="component" value="Unassembled WGS sequence"/>
</dbReference>
<evidence type="ECO:0000256" key="6">
    <source>
        <dbReference type="ARBA" id="ARBA00022989"/>
    </source>
</evidence>
<reference evidence="12" key="1">
    <citation type="journal article" date="2019" name="Int. J. Syst. Evol. Microbiol.">
        <title>The Global Catalogue of Microorganisms (GCM) 10K type strain sequencing project: providing services to taxonomists for standard genome sequencing and annotation.</title>
        <authorList>
            <consortium name="The Broad Institute Genomics Platform"/>
            <consortium name="The Broad Institute Genome Sequencing Center for Infectious Disease"/>
            <person name="Wu L."/>
            <person name="Ma J."/>
        </authorList>
    </citation>
    <scope>NUCLEOTIDE SEQUENCE [LARGE SCALE GENOMIC DNA]</scope>
    <source>
        <strain evidence="12">PJ61</strain>
    </source>
</reference>
<dbReference type="PANTHER" id="PTHR43495">
    <property type="entry name" value="GABA PERMEASE"/>
    <property type="match status" value="1"/>
</dbReference>
<evidence type="ECO:0000256" key="5">
    <source>
        <dbReference type="ARBA" id="ARBA00022970"/>
    </source>
</evidence>
<evidence type="ECO:0000256" key="9">
    <source>
        <dbReference type="SAM" id="Phobius"/>
    </source>
</evidence>
<feature type="transmembrane region" description="Helical" evidence="9">
    <location>
        <begin position="66"/>
        <end position="88"/>
    </location>
</feature>
<evidence type="ECO:0000256" key="2">
    <source>
        <dbReference type="ARBA" id="ARBA00022448"/>
    </source>
</evidence>
<dbReference type="InterPro" id="IPR004841">
    <property type="entry name" value="AA-permease/SLC12A_dom"/>
</dbReference>
<feature type="transmembrane region" description="Helical" evidence="9">
    <location>
        <begin position="291"/>
        <end position="312"/>
    </location>
</feature>
<feature type="transmembrane region" description="Helical" evidence="9">
    <location>
        <begin position="355"/>
        <end position="373"/>
    </location>
</feature>